<protein>
    <submittedName>
        <fullName evidence="2">ABC-2 transporter permease</fullName>
    </submittedName>
</protein>
<dbReference type="PANTHER" id="PTHR41309:SF2">
    <property type="entry name" value="MEMBRANE PROTEIN"/>
    <property type="match status" value="1"/>
</dbReference>
<dbReference type="Proteomes" id="UP001079657">
    <property type="component" value="Unassembled WGS sequence"/>
</dbReference>
<keyword evidence="1" id="KW-1133">Transmembrane helix</keyword>
<feature type="transmembrane region" description="Helical" evidence="1">
    <location>
        <begin position="80"/>
        <end position="101"/>
    </location>
</feature>
<proteinExistence type="predicted"/>
<evidence type="ECO:0000313" key="2">
    <source>
        <dbReference type="EMBL" id="MCY6370885.1"/>
    </source>
</evidence>
<organism evidence="2 3">
    <name type="scientific">Clostridium ganghwense</name>
    <dbReference type="NCBI Taxonomy" id="312089"/>
    <lineage>
        <taxon>Bacteria</taxon>
        <taxon>Bacillati</taxon>
        <taxon>Bacillota</taxon>
        <taxon>Clostridia</taxon>
        <taxon>Eubacteriales</taxon>
        <taxon>Clostridiaceae</taxon>
        <taxon>Clostridium</taxon>
    </lineage>
</organism>
<accession>A0ABT4CP99</accession>
<feature type="transmembrane region" description="Helical" evidence="1">
    <location>
        <begin position="12"/>
        <end position="29"/>
    </location>
</feature>
<dbReference type="Pfam" id="PF13346">
    <property type="entry name" value="ABC2_membrane_5"/>
    <property type="match status" value="1"/>
</dbReference>
<gene>
    <name evidence="2" type="ORF">OXH55_09600</name>
</gene>
<dbReference type="EMBL" id="JAPQES010000003">
    <property type="protein sequence ID" value="MCY6370885.1"/>
    <property type="molecule type" value="Genomic_DNA"/>
</dbReference>
<keyword evidence="1" id="KW-0472">Membrane</keyword>
<feature type="transmembrane region" description="Helical" evidence="1">
    <location>
        <begin position="153"/>
        <end position="175"/>
    </location>
</feature>
<dbReference type="PANTHER" id="PTHR41309">
    <property type="entry name" value="MEMBRANE PROTEIN-RELATED"/>
    <property type="match status" value="1"/>
</dbReference>
<name>A0ABT4CP99_9CLOT</name>
<keyword evidence="1" id="KW-0812">Transmembrane</keyword>
<evidence type="ECO:0000313" key="3">
    <source>
        <dbReference type="Proteomes" id="UP001079657"/>
    </source>
</evidence>
<evidence type="ECO:0000256" key="1">
    <source>
        <dbReference type="SAM" id="Phobius"/>
    </source>
</evidence>
<comment type="caution">
    <text evidence="2">The sequence shown here is derived from an EMBL/GenBank/DDBJ whole genome shotgun (WGS) entry which is preliminary data.</text>
</comment>
<dbReference type="RefSeq" id="WP_268049728.1">
    <property type="nucleotide sequence ID" value="NZ_JAPQES010000003.1"/>
</dbReference>
<feature type="transmembrane region" description="Helical" evidence="1">
    <location>
        <begin position="121"/>
        <end position="141"/>
    </location>
</feature>
<keyword evidence="3" id="KW-1185">Reference proteome</keyword>
<sequence length="217" mass="24744">MINLIKKDLTISFHKMTILAFIAYFLIMVTSQDYIPSDTVYLIMITTMAYFLSTISFTYDDRLKGEYILNSLPIDRKDIVISKYVSIFFYILIAILFNGILGGIFATTGIVGNLSFLNLSIIKKILVTTFLMCSLNFPLYFKYGYRRGKIFSIIIYFTFFAIANFLSAIGDINFLQKIIAFKQNNLLLVGSIVLLISICILITSAIVSLHIYENKDL</sequence>
<feature type="transmembrane region" description="Helical" evidence="1">
    <location>
        <begin position="187"/>
        <end position="212"/>
    </location>
</feature>
<dbReference type="InterPro" id="IPR025699">
    <property type="entry name" value="ABC2_memb-like"/>
</dbReference>
<feature type="transmembrane region" description="Helical" evidence="1">
    <location>
        <begin position="41"/>
        <end position="59"/>
    </location>
</feature>
<reference evidence="2" key="1">
    <citation type="submission" date="2022-12" db="EMBL/GenBank/DDBJ databases">
        <authorList>
            <person name="Wang J."/>
        </authorList>
    </citation>
    <scope>NUCLEOTIDE SEQUENCE</scope>
    <source>
        <strain evidence="2">HY-42-06</strain>
    </source>
</reference>